<evidence type="ECO:0000313" key="2">
    <source>
        <dbReference type="EMBL" id="QRG07225.1"/>
    </source>
</evidence>
<dbReference type="RefSeq" id="WP_203194138.1">
    <property type="nucleotide sequence ID" value="NZ_CP063362.1"/>
</dbReference>
<evidence type="ECO:0008006" key="4">
    <source>
        <dbReference type="Google" id="ProtNLM"/>
    </source>
</evidence>
<dbReference type="Proteomes" id="UP000596427">
    <property type="component" value="Chromosome"/>
</dbReference>
<keyword evidence="1" id="KW-1133">Transmembrane helix</keyword>
<organism evidence="2 3">
    <name type="scientific">Xanthobacter dioxanivorans</name>
    <dbReference type="NCBI Taxonomy" id="2528964"/>
    <lineage>
        <taxon>Bacteria</taxon>
        <taxon>Pseudomonadati</taxon>
        <taxon>Pseudomonadota</taxon>
        <taxon>Alphaproteobacteria</taxon>
        <taxon>Hyphomicrobiales</taxon>
        <taxon>Xanthobacteraceae</taxon>
        <taxon>Xanthobacter</taxon>
    </lineage>
</organism>
<accession>A0A974SIY6</accession>
<feature type="transmembrane region" description="Helical" evidence="1">
    <location>
        <begin position="91"/>
        <end position="113"/>
    </location>
</feature>
<feature type="transmembrane region" description="Helical" evidence="1">
    <location>
        <begin position="200"/>
        <end position="220"/>
    </location>
</feature>
<gene>
    <name evidence="2" type="ORF">EZH22_01940</name>
</gene>
<name>A0A974SIY6_9HYPH</name>
<evidence type="ECO:0000256" key="1">
    <source>
        <dbReference type="SAM" id="Phobius"/>
    </source>
</evidence>
<keyword evidence="1" id="KW-0812">Transmembrane</keyword>
<dbReference type="EMBL" id="CP063362">
    <property type="protein sequence ID" value="QRG07225.1"/>
    <property type="molecule type" value="Genomic_DNA"/>
</dbReference>
<protein>
    <recommendedName>
        <fullName evidence="4">DUF4386 domain-containing protein</fullName>
    </recommendedName>
</protein>
<evidence type="ECO:0000313" key="3">
    <source>
        <dbReference type="Proteomes" id="UP000596427"/>
    </source>
</evidence>
<keyword evidence="1" id="KW-0472">Membrane</keyword>
<feature type="transmembrane region" description="Helical" evidence="1">
    <location>
        <begin position="133"/>
        <end position="155"/>
    </location>
</feature>
<reference evidence="2 3" key="1">
    <citation type="submission" date="2020-10" db="EMBL/GenBank/DDBJ databases">
        <title>Degradation of 1,4-Dioxane by Xanthobacter sp. YN2, via a Novel Group-2 Soluble Di-Iron Monooxygenase.</title>
        <authorList>
            <person name="Ma F."/>
            <person name="Wang Y."/>
            <person name="Yang J."/>
            <person name="Guo H."/>
            <person name="Su D."/>
            <person name="Yu L."/>
        </authorList>
    </citation>
    <scope>NUCLEOTIDE SEQUENCE [LARGE SCALE GENOMIC DNA]</scope>
    <source>
        <strain evidence="2 3">YN2</strain>
    </source>
</reference>
<feature type="transmembrane region" description="Helical" evidence="1">
    <location>
        <begin position="53"/>
        <end position="79"/>
    </location>
</feature>
<dbReference type="KEGG" id="xdi:EZH22_01940"/>
<feature type="transmembrane region" description="Helical" evidence="1">
    <location>
        <begin position="167"/>
        <end position="188"/>
    </location>
</feature>
<keyword evidence="3" id="KW-1185">Reference proteome</keyword>
<dbReference type="AlphaFoldDB" id="A0A974SIY6"/>
<sequence length="229" mass="24859">MNKWAQKLCTICGPVGFVLFGIGLFPLAKFLPPPSPAATAEQISDIYSSNQLGIQLGAIVIMMSASLFIPFFSMITVIIKRIEGQDAPLAVTQIASAIMVVVFFFTGAMLFAVTAFRPERSAELTQLMNDFAWIMFISPGAPAFVQTAGIGLAILSDKQALPILPRWFGYLSLWIAILFVPAALAVIFKTGPFAWNGLLSFWVPAILVGGWSMMMAILMFQSINKRAVG</sequence>
<proteinExistence type="predicted"/>